<accession>A0A5C6X915</accession>
<protein>
    <submittedName>
        <fullName evidence="3">Uncharacterized protein</fullName>
    </submittedName>
</protein>
<dbReference type="AlphaFoldDB" id="A0A5C6X915"/>
<name>A0A5C6X915_9DELT</name>
<reference evidence="3 4" key="1">
    <citation type="submission" date="2019-08" db="EMBL/GenBank/DDBJ databases">
        <title>Bradymonadales sp. TMQ4.</title>
        <authorList>
            <person name="Liang Q."/>
        </authorList>
    </citation>
    <scope>NUCLEOTIDE SEQUENCE [LARGE SCALE GENOMIC DNA]</scope>
    <source>
        <strain evidence="3 4">TMQ4</strain>
    </source>
</reference>
<organism evidence="3 4">
    <name type="scientific">Lujinxingia vulgaris</name>
    <dbReference type="NCBI Taxonomy" id="2600176"/>
    <lineage>
        <taxon>Bacteria</taxon>
        <taxon>Deltaproteobacteria</taxon>
        <taxon>Bradymonadales</taxon>
        <taxon>Lujinxingiaceae</taxon>
        <taxon>Lujinxingia</taxon>
    </lineage>
</organism>
<evidence type="ECO:0000256" key="1">
    <source>
        <dbReference type="SAM" id="Coils"/>
    </source>
</evidence>
<feature type="region of interest" description="Disordered" evidence="2">
    <location>
        <begin position="231"/>
        <end position="275"/>
    </location>
</feature>
<comment type="caution">
    <text evidence="3">The sequence shown here is derived from an EMBL/GenBank/DDBJ whole genome shotgun (WGS) entry which is preliminary data.</text>
</comment>
<dbReference type="Proteomes" id="UP000321412">
    <property type="component" value="Unassembled WGS sequence"/>
</dbReference>
<feature type="coiled-coil region" evidence="1">
    <location>
        <begin position="149"/>
        <end position="176"/>
    </location>
</feature>
<proteinExistence type="predicted"/>
<evidence type="ECO:0000313" key="4">
    <source>
        <dbReference type="Proteomes" id="UP000321412"/>
    </source>
</evidence>
<keyword evidence="1" id="KW-0175">Coiled coil</keyword>
<sequence>MMIHEFLSLKRMPTGRHRFALGLMAELAADQKVEPLSEAIARALKQAEATQEVELAWVKAQNTQSTARGDSAKLDAEIDRQVSAIYQMVQAHTVGDKGDPVVDAAERYLQEFFPGGLRPITHQSYEVELSMLQSMLQRHHAEFSNEAELLGISKGIERLERQLEAFEKELNRQDTTAMTFDKVRAEREALHEATCSVLVTALHHALTLAQTSPAEASRALDTLVAPLRDQQRRVTEARARHRPVSDIDPQSGEELAGEVPDPMVVEDWEPAPQPA</sequence>
<keyword evidence="4" id="KW-1185">Reference proteome</keyword>
<dbReference type="EMBL" id="VOSM01000002">
    <property type="protein sequence ID" value="TXD38382.1"/>
    <property type="molecule type" value="Genomic_DNA"/>
</dbReference>
<evidence type="ECO:0000313" key="3">
    <source>
        <dbReference type="EMBL" id="TXD38382.1"/>
    </source>
</evidence>
<gene>
    <name evidence="3" type="ORF">FRC98_05700</name>
</gene>
<evidence type="ECO:0000256" key="2">
    <source>
        <dbReference type="SAM" id="MobiDB-lite"/>
    </source>
</evidence>
<dbReference type="OrthoDB" id="5506422at2"/>
<dbReference type="RefSeq" id="WP_146980323.1">
    <property type="nucleotide sequence ID" value="NZ_VOSM01000002.1"/>
</dbReference>